<gene>
    <name evidence="2" type="ORF">IAD46_00100</name>
</gene>
<dbReference type="GO" id="GO:0000150">
    <property type="term" value="F:DNA strand exchange activity"/>
    <property type="evidence" value="ECO:0007669"/>
    <property type="project" value="InterPro"/>
</dbReference>
<organism evidence="2 3">
    <name type="scientific">Candidatus Pelethenecus faecipullorum</name>
    <dbReference type="NCBI Taxonomy" id="2840900"/>
    <lineage>
        <taxon>Bacteria</taxon>
        <taxon>Bacillati</taxon>
        <taxon>Mycoplasmatota</taxon>
        <taxon>Mollicutes</taxon>
        <taxon>Candidatus Pelethenecus</taxon>
    </lineage>
</organism>
<reference evidence="2" key="2">
    <citation type="journal article" date="2021" name="PeerJ">
        <title>Extensive microbial diversity within the chicken gut microbiome revealed by metagenomics and culture.</title>
        <authorList>
            <person name="Gilroy R."/>
            <person name="Ravi A."/>
            <person name="Getino M."/>
            <person name="Pursley I."/>
            <person name="Horton D.L."/>
            <person name="Alikhan N.F."/>
            <person name="Baker D."/>
            <person name="Gharbi K."/>
            <person name="Hall N."/>
            <person name="Watson M."/>
            <person name="Adriaenssens E.M."/>
            <person name="Foster-Nyarko E."/>
            <person name="Jarju S."/>
            <person name="Secka A."/>
            <person name="Antonio M."/>
            <person name="Oren A."/>
            <person name="Chaudhuri R.R."/>
            <person name="La Ragione R."/>
            <person name="Hildebrand F."/>
            <person name="Pallen M.J."/>
        </authorList>
    </citation>
    <scope>NUCLEOTIDE SEQUENCE</scope>
    <source>
        <strain evidence="2">ChiW17-6978</strain>
    </source>
</reference>
<evidence type="ECO:0000313" key="2">
    <source>
        <dbReference type="EMBL" id="HIT49408.1"/>
    </source>
</evidence>
<proteinExistence type="predicted"/>
<evidence type="ECO:0000313" key="3">
    <source>
        <dbReference type="Proteomes" id="UP000886758"/>
    </source>
</evidence>
<dbReference type="InterPro" id="IPR006119">
    <property type="entry name" value="Resolv_N"/>
</dbReference>
<name>A0A9D1GQ68_9MOLU</name>
<protein>
    <recommendedName>
        <fullName evidence="1">Resolvase/invertase-type recombinase catalytic domain-containing protein</fullName>
    </recommendedName>
</protein>
<dbReference type="EMBL" id="DVLF01000003">
    <property type="protein sequence ID" value="HIT49408.1"/>
    <property type="molecule type" value="Genomic_DNA"/>
</dbReference>
<dbReference type="GO" id="GO:0003677">
    <property type="term" value="F:DNA binding"/>
    <property type="evidence" value="ECO:0007669"/>
    <property type="project" value="InterPro"/>
</dbReference>
<feature type="domain" description="Resolvase/invertase-type recombinase catalytic" evidence="1">
    <location>
        <begin position="1"/>
        <end position="30"/>
    </location>
</feature>
<evidence type="ECO:0000259" key="1">
    <source>
        <dbReference type="PROSITE" id="PS51736"/>
    </source>
</evidence>
<accession>A0A9D1GQ68</accession>
<dbReference type="PROSITE" id="PS51736">
    <property type="entry name" value="RECOMBINASES_3"/>
    <property type="match status" value="1"/>
</dbReference>
<comment type="caution">
    <text evidence="2">The sequence shown here is derived from an EMBL/GenBank/DDBJ whole genome shotgun (WGS) entry which is preliminary data.</text>
</comment>
<sequence>MQILSFVAQNEWDLIRSRQKEGIEAVGLKGKHLGRPFLRLPDNFDLEVEKYSNNKNRLDPIKIKSNLFHMLN</sequence>
<reference evidence="2" key="1">
    <citation type="submission" date="2020-10" db="EMBL/GenBank/DDBJ databases">
        <authorList>
            <person name="Gilroy R."/>
        </authorList>
    </citation>
    <scope>NUCLEOTIDE SEQUENCE</scope>
    <source>
        <strain evidence="2">ChiW17-6978</strain>
    </source>
</reference>
<dbReference type="Proteomes" id="UP000886758">
    <property type="component" value="Unassembled WGS sequence"/>
</dbReference>
<dbReference type="AlphaFoldDB" id="A0A9D1GQ68"/>